<dbReference type="AlphaFoldDB" id="A0A0L6W081"/>
<keyword evidence="5" id="KW-0812">Transmembrane</keyword>
<sequence length="483" mass="52989">MVLIAVLAYTKFAGIGDQLIAAKAGNSDVINRIVQENLQALAWQLGIIIVVVLIISVGFTVYLIRNVNRPVKLLKDLTNRISNGDLTEKISNIEVIKTNDELEDLGNSLQLMYKHLKKFLYNIFMAIDNAVKTSDTLNSNSQNSLSAIEQVTAAIQQISVGSQSQAEDIHRTSAIISKLNKASQVVKESAYQQNQSVKRTVETINKIAEAIDKVVYNTKLIVDDTKNSYAAATEGKDLVDETIEDIKGIKTMVDNIAQKMNSLIERSNQIGEIVQVIDNIAEQTNLLALNAAIEAARAGEHGKGFAVVADEVRKLAENSRKSTEEIRTLIAGIQLETEEVNKEMTKATADVEEGAQVAYRAGTALRNIIKAVNKAAAQVEEINAAMDNMKDQSKEITEAINIIAGITEENNKITDELSAESDTANNSILNISSIAEENAASTQQISASIEQFTINTNQIISDINKLDELIKNLRKESEFFRLR</sequence>
<keyword evidence="1 3" id="KW-0807">Transducer</keyword>
<name>A0A0L6W081_9FIRM</name>
<keyword evidence="9" id="KW-1185">Reference proteome</keyword>
<dbReference type="SUPFAM" id="SSF58104">
    <property type="entry name" value="Methyl-accepting chemotaxis protein (MCP) signaling domain"/>
    <property type="match status" value="1"/>
</dbReference>
<dbReference type="GO" id="GO:0007165">
    <property type="term" value="P:signal transduction"/>
    <property type="evidence" value="ECO:0007669"/>
    <property type="project" value="UniProtKB-KW"/>
</dbReference>
<dbReference type="Proteomes" id="UP000037175">
    <property type="component" value="Unassembled WGS sequence"/>
</dbReference>
<organism evidence="8 9">
    <name type="scientific">Thermincola ferriacetica</name>
    <dbReference type="NCBI Taxonomy" id="281456"/>
    <lineage>
        <taxon>Bacteria</taxon>
        <taxon>Bacillati</taxon>
        <taxon>Bacillota</taxon>
        <taxon>Clostridia</taxon>
        <taxon>Eubacteriales</taxon>
        <taxon>Thermincolaceae</taxon>
        <taxon>Thermincola</taxon>
    </lineage>
</organism>
<gene>
    <name evidence="8" type="ORF">Tfer_2466</name>
</gene>
<evidence type="ECO:0000256" key="4">
    <source>
        <dbReference type="SAM" id="Coils"/>
    </source>
</evidence>
<protein>
    <submittedName>
        <fullName evidence="8">Methyl-accepting chemotaxis sensory transducer</fullName>
    </submittedName>
</protein>
<proteinExistence type="inferred from homology"/>
<dbReference type="EMBL" id="LGTE01000019">
    <property type="protein sequence ID" value="KNZ68977.1"/>
    <property type="molecule type" value="Genomic_DNA"/>
</dbReference>
<feature type="domain" description="Methyl-accepting transducer" evidence="6">
    <location>
        <begin position="168"/>
        <end position="404"/>
    </location>
</feature>
<evidence type="ECO:0000313" key="8">
    <source>
        <dbReference type="EMBL" id="KNZ68977.1"/>
    </source>
</evidence>
<accession>A0A0L6W081</accession>
<keyword evidence="4" id="KW-0175">Coiled coil</keyword>
<dbReference type="Gene3D" id="6.10.340.10">
    <property type="match status" value="1"/>
</dbReference>
<dbReference type="PANTHER" id="PTHR32089:SF112">
    <property type="entry name" value="LYSOZYME-LIKE PROTEIN-RELATED"/>
    <property type="match status" value="1"/>
</dbReference>
<dbReference type="CDD" id="cd06225">
    <property type="entry name" value="HAMP"/>
    <property type="match status" value="1"/>
</dbReference>
<comment type="similarity">
    <text evidence="2">Belongs to the methyl-accepting chemotaxis (MCP) protein family.</text>
</comment>
<evidence type="ECO:0000256" key="3">
    <source>
        <dbReference type="PROSITE-ProRule" id="PRU00284"/>
    </source>
</evidence>
<dbReference type="Pfam" id="PF00672">
    <property type="entry name" value="HAMP"/>
    <property type="match status" value="1"/>
</dbReference>
<dbReference type="RefSeq" id="WP_052218576.1">
    <property type="nucleotide sequence ID" value="NZ_LGTE01000019.1"/>
</dbReference>
<evidence type="ECO:0000256" key="2">
    <source>
        <dbReference type="ARBA" id="ARBA00029447"/>
    </source>
</evidence>
<keyword evidence="5" id="KW-0472">Membrane</keyword>
<dbReference type="PROSITE" id="PS50111">
    <property type="entry name" value="CHEMOTAXIS_TRANSDUC_2"/>
    <property type="match status" value="1"/>
</dbReference>
<dbReference type="PANTHER" id="PTHR32089">
    <property type="entry name" value="METHYL-ACCEPTING CHEMOTAXIS PROTEIN MCPB"/>
    <property type="match status" value="1"/>
</dbReference>
<evidence type="ECO:0000313" key="9">
    <source>
        <dbReference type="Proteomes" id="UP000037175"/>
    </source>
</evidence>
<feature type="coiled-coil region" evidence="4">
    <location>
        <begin position="456"/>
        <end position="483"/>
    </location>
</feature>
<comment type="caution">
    <text evidence="8">The sequence shown here is derived from an EMBL/GenBank/DDBJ whole genome shotgun (WGS) entry which is preliminary data.</text>
</comment>
<dbReference type="InterPro" id="IPR003660">
    <property type="entry name" value="HAMP_dom"/>
</dbReference>
<evidence type="ECO:0000259" key="6">
    <source>
        <dbReference type="PROSITE" id="PS50111"/>
    </source>
</evidence>
<keyword evidence="5" id="KW-1133">Transmembrane helix</keyword>
<feature type="coiled-coil region" evidence="4">
    <location>
        <begin position="372"/>
        <end position="399"/>
    </location>
</feature>
<feature type="domain" description="HAMP" evidence="7">
    <location>
        <begin position="65"/>
        <end position="121"/>
    </location>
</feature>
<evidence type="ECO:0000256" key="5">
    <source>
        <dbReference type="SAM" id="Phobius"/>
    </source>
</evidence>
<dbReference type="CDD" id="cd11386">
    <property type="entry name" value="MCP_signal"/>
    <property type="match status" value="1"/>
</dbReference>
<reference evidence="9" key="1">
    <citation type="submission" date="2015-07" db="EMBL/GenBank/DDBJ databases">
        <title>Complete Genome of Thermincola ferriacetica strain Z-0001T.</title>
        <authorList>
            <person name="Lusk B."/>
            <person name="Badalamenti J.P."/>
            <person name="Parameswaran P."/>
            <person name="Bond D.R."/>
            <person name="Torres C.I."/>
        </authorList>
    </citation>
    <scope>NUCLEOTIDE SEQUENCE [LARGE SCALE GENOMIC DNA]</scope>
    <source>
        <strain evidence="9">Z-0001</strain>
    </source>
</reference>
<dbReference type="PROSITE" id="PS50885">
    <property type="entry name" value="HAMP"/>
    <property type="match status" value="1"/>
</dbReference>
<evidence type="ECO:0000259" key="7">
    <source>
        <dbReference type="PROSITE" id="PS50885"/>
    </source>
</evidence>
<dbReference type="Gene3D" id="1.10.287.950">
    <property type="entry name" value="Methyl-accepting chemotaxis protein"/>
    <property type="match status" value="1"/>
</dbReference>
<dbReference type="InterPro" id="IPR004089">
    <property type="entry name" value="MCPsignal_dom"/>
</dbReference>
<dbReference type="SMART" id="SM00304">
    <property type="entry name" value="HAMP"/>
    <property type="match status" value="1"/>
</dbReference>
<dbReference type="SMART" id="SM00283">
    <property type="entry name" value="MA"/>
    <property type="match status" value="1"/>
</dbReference>
<dbReference type="GO" id="GO:0016020">
    <property type="term" value="C:membrane"/>
    <property type="evidence" value="ECO:0007669"/>
    <property type="project" value="InterPro"/>
</dbReference>
<feature type="transmembrane region" description="Helical" evidence="5">
    <location>
        <begin position="41"/>
        <end position="64"/>
    </location>
</feature>
<evidence type="ECO:0000256" key="1">
    <source>
        <dbReference type="ARBA" id="ARBA00023224"/>
    </source>
</evidence>
<dbReference type="Pfam" id="PF00015">
    <property type="entry name" value="MCPsignal"/>
    <property type="match status" value="1"/>
</dbReference>